<dbReference type="InterPro" id="IPR044681">
    <property type="entry name" value="PICBP-like"/>
</dbReference>
<dbReference type="Proteomes" id="UP000504621">
    <property type="component" value="Unplaced"/>
</dbReference>
<reference evidence="4" key="1">
    <citation type="submission" date="2025-08" db="UniProtKB">
        <authorList>
            <consortium name="RefSeq"/>
        </authorList>
    </citation>
    <scope>IDENTIFICATION</scope>
    <source>
        <tissue evidence="4">Leaf</tissue>
    </source>
</reference>
<feature type="region of interest" description="Disordered" evidence="1">
    <location>
        <begin position="1"/>
        <end position="163"/>
    </location>
</feature>
<organism evidence="3 4">
    <name type="scientific">Herrania umbratica</name>
    <dbReference type="NCBI Taxonomy" id="108875"/>
    <lineage>
        <taxon>Eukaryota</taxon>
        <taxon>Viridiplantae</taxon>
        <taxon>Streptophyta</taxon>
        <taxon>Embryophyta</taxon>
        <taxon>Tracheophyta</taxon>
        <taxon>Spermatophyta</taxon>
        <taxon>Magnoliopsida</taxon>
        <taxon>eudicotyledons</taxon>
        <taxon>Gunneridae</taxon>
        <taxon>Pentapetalae</taxon>
        <taxon>rosids</taxon>
        <taxon>malvids</taxon>
        <taxon>Malvales</taxon>
        <taxon>Malvaceae</taxon>
        <taxon>Byttnerioideae</taxon>
        <taxon>Herrania</taxon>
    </lineage>
</organism>
<dbReference type="RefSeq" id="XP_021295391.1">
    <property type="nucleotide sequence ID" value="XM_021439716.1"/>
</dbReference>
<feature type="region of interest" description="Disordered" evidence="1">
    <location>
        <begin position="348"/>
        <end position="375"/>
    </location>
</feature>
<feature type="compositionally biased region" description="Basic and acidic residues" evidence="1">
    <location>
        <begin position="847"/>
        <end position="857"/>
    </location>
</feature>
<feature type="region of interest" description="Disordered" evidence="1">
    <location>
        <begin position="775"/>
        <end position="862"/>
    </location>
</feature>
<dbReference type="PANTHER" id="PTHR33923:SF2">
    <property type="entry name" value="CALMODULIN-BINDING PROTEIN-RELATED"/>
    <property type="match status" value="1"/>
</dbReference>
<accession>A0A6J1B856</accession>
<dbReference type="OrthoDB" id="1304871at2759"/>
<feature type="compositionally biased region" description="Basic and acidic residues" evidence="1">
    <location>
        <begin position="357"/>
        <end position="366"/>
    </location>
</feature>
<proteinExistence type="predicted"/>
<evidence type="ECO:0000313" key="3">
    <source>
        <dbReference type="Proteomes" id="UP000504621"/>
    </source>
</evidence>
<feature type="compositionally biased region" description="Basic and acidic residues" evidence="1">
    <location>
        <begin position="34"/>
        <end position="44"/>
    </location>
</feature>
<evidence type="ECO:0000256" key="1">
    <source>
        <dbReference type="SAM" id="MobiDB-lite"/>
    </source>
</evidence>
<evidence type="ECO:0000259" key="2">
    <source>
        <dbReference type="SMART" id="SM01054"/>
    </source>
</evidence>
<dbReference type="AlphaFoldDB" id="A0A6J1B856"/>
<gene>
    <name evidence="4" type="primary">LOC110424983</name>
</gene>
<feature type="compositionally biased region" description="Polar residues" evidence="1">
    <location>
        <begin position="150"/>
        <end position="163"/>
    </location>
</feature>
<protein>
    <submittedName>
        <fullName evidence="4">Uncharacterized protein LOC110424983</fullName>
    </submittedName>
</protein>
<dbReference type="InterPro" id="IPR012417">
    <property type="entry name" value="CaM-bd_dom_pln"/>
</dbReference>
<feature type="compositionally biased region" description="Basic residues" evidence="1">
    <location>
        <begin position="829"/>
        <end position="838"/>
    </location>
</feature>
<feature type="compositionally biased region" description="Polar residues" evidence="1">
    <location>
        <begin position="118"/>
        <end position="131"/>
    </location>
</feature>
<sequence>MVQRKVPNKLGIQADHIKPEKRLGSLKPSSCQHQDGKNKGTDLKKKMKKSRSIKLSDIEGLRSSPVRKTIAQPGKPPPLNVPAAAAAATQKKSVIKAMDGSPNYMKSTSSSEAKKEVSQVSSRNTQTGSDSKNLRRRSSTGSKSSSGSSNKPARTLTRTSSLKMVRTLTKSPSFKPARASAKKCSRVALCADMDVQRATCSSTLKDSKFPAYLMLNPGGTESEGTSIIKVCPYSYCSLNGHHHTPLPPLKCFLKARRRSMKTQRSMKMEALGPRRLKPSADGTQEFDAAQVVFGNDPVSNGVDLGNSPMSPLMQEGGMDFFIEIYAKSKGNDAEADGGSTQMNAKRMDNSGCGNETTPEHNTEKPLSESLSEGSPHAEIDFDENLERCSETFSEVNTKEILYEELKHDDVDEDFRGILVKEKSLPWNFNDGDEQECLSSIDIDHTMFEVIDMEWEECLFSASEPDDEAHCSMETAYKSDPNIGDSSESDRNNMHDEFVISSDEKESNITEEILADGAEQLVYEEETACIDTRSLESETLCYDRVSSTEEMFEVLVTIEEEEKEENAEIDLTGIVATPFATEELYEGGKEKILENGVPGTVNEVSEADPWLEVPENSCTIDVKDEALESTEQFQLHSFDKLEQDKAIEDYNVIQEPGDSEANLTVTVSDFSPEKELPSGEAGDGMEAGKVADSELLIGIQISDSSHVLSGADEDDEKIGDIQNNQLCEVNNAIDESFSTQDSVDESLFAESQDHPSDRQHENTNVVDIRSILEEDQDEAKFKVPTSMDSEEQNSSRMHKTSLAEGSEEVGKTDLDSASSGLDVAETFPTRSHKNSHNPRNRFSFTRSNAKEEVPDNHSNRKWTVGLKRRHEENYEESRKFNPREPNFLPVVPEPDAEKVDLRHQMMDERKNAEEWMLDHALQQAVTKLAPARKKKVALLVEAFETVLPIAKCETRLRHTSTGFGHGRPIQACN</sequence>
<feature type="domain" description="Calmodulin-binding" evidence="2">
    <location>
        <begin position="837"/>
        <end position="947"/>
    </location>
</feature>
<feature type="compositionally biased region" description="Low complexity" evidence="1">
    <location>
        <begin position="139"/>
        <end position="149"/>
    </location>
</feature>
<dbReference type="PANTHER" id="PTHR33923">
    <property type="entry name" value="CALMODULIN-BINDING PROTEIN-RELATED"/>
    <property type="match status" value="1"/>
</dbReference>
<evidence type="ECO:0000313" key="4">
    <source>
        <dbReference type="RefSeq" id="XP_021295391.1"/>
    </source>
</evidence>
<dbReference type="GeneID" id="110424983"/>
<dbReference type="GO" id="GO:0005516">
    <property type="term" value="F:calmodulin binding"/>
    <property type="evidence" value="ECO:0007669"/>
    <property type="project" value="InterPro"/>
</dbReference>
<name>A0A6J1B856_9ROSI</name>
<dbReference type="Pfam" id="PF07839">
    <property type="entry name" value="CaM_binding"/>
    <property type="match status" value="1"/>
</dbReference>
<keyword evidence="3" id="KW-1185">Reference proteome</keyword>
<dbReference type="SMART" id="SM01054">
    <property type="entry name" value="CaM_binding"/>
    <property type="match status" value="1"/>
</dbReference>